<dbReference type="SUPFAM" id="SSF46565">
    <property type="entry name" value="Chaperone J-domain"/>
    <property type="match status" value="1"/>
</dbReference>
<dbReference type="EnsemblPlants" id="KEH35858">
    <property type="protein sequence ID" value="KEH35858"/>
    <property type="gene ID" value="MTR_3g103520"/>
</dbReference>
<sequence>MKKDDEDNDPKRTIILVVVTAAVCTIMHGSVVKTFRWFSYELSKSRPHAFRRKSGSSYTTKHNKPMQEELIRRAQNAFNRERNKYSGGFESWKEHAPNQHFQTEYSYPKNDTSYKDRRTSYRETPRESGNYALSHHYSVLGLDMYRKAPYSDDEIKLAFRTKVKEYHPDQNQDNKDVAESKFKEVMTSFEAIKQENKNKSQ</sequence>
<dbReference type="PROSITE" id="PS50076">
    <property type="entry name" value="DNAJ_2"/>
    <property type="match status" value="1"/>
</dbReference>
<dbReference type="HOGENOM" id="CLU_080829_0_0_1"/>
<evidence type="ECO:0000313" key="5">
    <source>
        <dbReference type="EMBL" id="RHN70407.1"/>
    </source>
</evidence>
<evidence type="ECO:0000259" key="3">
    <source>
        <dbReference type="PROSITE" id="PS50076"/>
    </source>
</evidence>
<evidence type="ECO:0000256" key="2">
    <source>
        <dbReference type="SAM" id="Phobius"/>
    </source>
</evidence>
<dbReference type="InterPro" id="IPR036869">
    <property type="entry name" value="J_dom_sf"/>
</dbReference>
<keyword evidence="2" id="KW-0472">Membrane</keyword>
<protein>
    <submittedName>
        <fullName evidence="4">Heat shock protein-binding protein</fullName>
    </submittedName>
    <submittedName>
        <fullName evidence="5">Putative DnaJ domain-containing protein</fullName>
    </submittedName>
</protein>
<evidence type="ECO:0000313" key="4">
    <source>
        <dbReference type="EMBL" id="KEH35858.1"/>
    </source>
</evidence>
<dbReference type="CDD" id="cd06257">
    <property type="entry name" value="DnaJ"/>
    <property type="match status" value="1"/>
</dbReference>
<dbReference type="OrthoDB" id="10250354at2759"/>
<proteinExistence type="predicted"/>
<dbReference type="PANTHER" id="PTHR45000">
    <property type="entry name" value="CHAPERONE DNAJ-DOMAIN SUPERFAMILY PROTEIN"/>
    <property type="match status" value="1"/>
</dbReference>
<dbReference type="EMBL" id="PSQE01000003">
    <property type="protein sequence ID" value="RHN70407.1"/>
    <property type="molecule type" value="Genomic_DNA"/>
</dbReference>
<evidence type="ECO:0000256" key="1">
    <source>
        <dbReference type="SAM" id="MobiDB-lite"/>
    </source>
</evidence>
<dbReference type="Gene3D" id="1.10.287.110">
    <property type="entry name" value="DnaJ domain"/>
    <property type="match status" value="1"/>
</dbReference>
<reference evidence="5" key="4">
    <citation type="journal article" date="2018" name="Nat. Plants">
        <title>Whole-genome landscape of Medicago truncatula symbiotic genes.</title>
        <authorList>
            <person name="Pecrix Y."/>
            <person name="Gamas P."/>
            <person name="Carrere S."/>
        </authorList>
    </citation>
    <scope>NUCLEOTIDE SEQUENCE</scope>
    <source>
        <tissue evidence="5">Leaves</tissue>
    </source>
</reference>
<feature type="domain" description="J" evidence="3">
    <location>
        <begin position="135"/>
        <end position="201"/>
    </location>
</feature>
<evidence type="ECO:0000313" key="7">
    <source>
        <dbReference type="Proteomes" id="UP000002051"/>
    </source>
</evidence>
<feature type="compositionally biased region" description="Polar residues" evidence="1">
    <location>
        <begin position="100"/>
        <end position="111"/>
    </location>
</feature>
<name>A0A072V3F6_MEDTR</name>
<dbReference type="Proteomes" id="UP000265566">
    <property type="component" value="Chromosome 3"/>
</dbReference>
<feature type="region of interest" description="Disordered" evidence="1">
    <location>
        <begin position="100"/>
        <end position="127"/>
    </location>
</feature>
<keyword evidence="2" id="KW-0812">Transmembrane</keyword>
<dbReference type="SMART" id="SM00271">
    <property type="entry name" value="DnaJ"/>
    <property type="match status" value="1"/>
</dbReference>
<dbReference type="KEGG" id="mtr:25490001"/>
<keyword evidence="7" id="KW-1185">Reference proteome</keyword>
<dbReference type="PANTHER" id="PTHR45000:SF5">
    <property type="entry name" value="CHAPERONE DNAJ-DOMAIN SUPERFAMILY PROTEIN"/>
    <property type="match status" value="1"/>
</dbReference>
<keyword evidence="2" id="KW-1133">Transmembrane helix</keyword>
<dbReference type="AlphaFoldDB" id="A0A072V3F6"/>
<dbReference type="Proteomes" id="UP000002051">
    <property type="component" value="Chromosome 3"/>
</dbReference>
<evidence type="ECO:0000313" key="6">
    <source>
        <dbReference type="EnsemblPlants" id="KEH35858"/>
    </source>
</evidence>
<keyword evidence="4" id="KW-0346">Stress response</keyword>
<reference evidence="6" key="3">
    <citation type="submission" date="2015-04" db="UniProtKB">
        <authorList>
            <consortium name="EnsemblPlants"/>
        </authorList>
    </citation>
    <scope>IDENTIFICATION</scope>
    <source>
        <strain evidence="6">cv. Jemalong A17</strain>
    </source>
</reference>
<dbReference type="InterPro" id="IPR001623">
    <property type="entry name" value="DnaJ_domain"/>
</dbReference>
<gene>
    <name evidence="6" type="primary">25490001</name>
    <name evidence="4" type="ordered locus">MTR_3g103520</name>
    <name evidence="5" type="ORF">MtrunA17_Chr3g0135211</name>
</gene>
<dbReference type="PRINTS" id="PR00625">
    <property type="entry name" value="JDOMAIN"/>
</dbReference>
<accession>A0A072V3F6</accession>
<reference evidence="4 7" key="2">
    <citation type="journal article" date="2014" name="BMC Genomics">
        <title>An improved genome release (version Mt4.0) for the model legume Medicago truncatula.</title>
        <authorList>
            <person name="Tang H."/>
            <person name="Krishnakumar V."/>
            <person name="Bidwell S."/>
            <person name="Rosen B."/>
            <person name="Chan A."/>
            <person name="Zhou S."/>
            <person name="Gentzbittel L."/>
            <person name="Childs K.L."/>
            <person name="Yandell M."/>
            <person name="Gundlach H."/>
            <person name="Mayer K.F."/>
            <person name="Schwartz D.C."/>
            <person name="Town C.D."/>
        </authorList>
    </citation>
    <scope>GENOME REANNOTATION</scope>
    <source>
        <strain evidence="4">A17</strain>
        <strain evidence="6 7">cv. Jemalong A17</strain>
    </source>
</reference>
<dbReference type="Gramene" id="rna18986">
    <property type="protein sequence ID" value="RHN70407.1"/>
    <property type="gene ID" value="gene18986"/>
</dbReference>
<dbReference type="EMBL" id="CM001219">
    <property type="protein sequence ID" value="KEH35858.1"/>
    <property type="molecule type" value="Genomic_DNA"/>
</dbReference>
<feature type="compositionally biased region" description="Basic and acidic residues" evidence="1">
    <location>
        <begin position="112"/>
        <end position="126"/>
    </location>
</feature>
<feature type="transmembrane region" description="Helical" evidence="2">
    <location>
        <begin position="12"/>
        <end position="32"/>
    </location>
</feature>
<dbReference type="Pfam" id="PF00226">
    <property type="entry name" value="DnaJ"/>
    <property type="match status" value="1"/>
</dbReference>
<organism evidence="4 7">
    <name type="scientific">Medicago truncatula</name>
    <name type="common">Barrel medic</name>
    <name type="synonym">Medicago tribuloides</name>
    <dbReference type="NCBI Taxonomy" id="3880"/>
    <lineage>
        <taxon>Eukaryota</taxon>
        <taxon>Viridiplantae</taxon>
        <taxon>Streptophyta</taxon>
        <taxon>Embryophyta</taxon>
        <taxon>Tracheophyta</taxon>
        <taxon>Spermatophyta</taxon>
        <taxon>Magnoliopsida</taxon>
        <taxon>eudicotyledons</taxon>
        <taxon>Gunneridae</taxon>
        <taxon>Pentapetalae</taxon>
        <taxon>rosids</taxon>
        <taxon>fabids</taxon>
        <taxon>Fabales</taxon>
        <taxon>Fabaceae</taxon>
        <taxon>Papilionoideae</taxon>
        <taxon>50 kb inversion clade</taxon>
        <taxon>NPAAA clade</taxon>
        <taxon>Hologalegina</taxon>
        <taxon>IRL clade</taxon>
        <taxon>Trifolieae</taxon>
        <taxon>Medicago</taxon>
    </lineage>
</organism>
<reference evidence="4 7" key="1">
    <citation type="journal article" date="2011" name="Nature">
        <title>The Medicago genome provides insight into the evolution of rhizobial symbioses.</title>
        <authorList>
            <person name="Young N.D."/>
            <person name="Debelle F."/>
            <person name="Oldroyd G.E."/>
            <person name="Geurts R."/>
            <person name="Cannon S.B."/>
            <person name="Udvardi M.K."/>
            <person name="Benedito V.A."/>
            <person name="Mayer K.F."/>
            <person name="Gouzy J."/>
            <person name="Schoof H."/>
            <person name="Van de Peer Y."/>
            <person name="Proost S."/>
            <person name="Cook D.R."/>
            <person name="Meyers B.C."/>
            <person name="Spannagl M."/>
            <person name="Cheung F."/>
            <person name="De Mita S."/>
            <person name="Krishnakumar V."/>
            <person name="Gundlach H."/>
            <person name="Zhou S."/>
            <person name="Mudge J."/>
            <person name="Bharti A.K."/>
            <person name="Murray J.D."/>
            <person name="Naoumkina M.A."/>
            <person name="Rosen B."/>
            <person name="Silverstein K.A."/>
            <person name="Tang H."/>
            <person name="Rombauts S."/>
            <person name="Zhao P.X."/>
            <person name="Zhou P."/>
            <person name="Barbe V."/>
            <person name="Bardou P."/>
            <person name="Bechner M."/>
            <person name="Bellec A."/>
            <person name="Berger A."/>
            <person name="Berges H."/>
            <person name="Bidwell S."/>
            <person name="Bisseling T."/>
            <person name="Choisne N."/>
            <person name="Couloux A."/>
            <person name="Denny R."/>
            <person name="Deshpande S."/>
            <person name="Dai X."/>
            <person name="Doyle J.J."/>
            <person name="Dudez A.M."/>
            <person name="Farmer A.D."/>
            <person name="Fouteau S."/>
            <person name="Franken C."/>
            <person name="Gibelin C."/>
            <person name="Gish J."/>
            <person name="Goldstein S."/>
            <person name="Gonzalez A.J."/>
            <person name="Green P.J."/>
            <person name="Hallab A."/>
            <person name="Hartog M."/>
            <person name="Hua A."/>
            <person name="Humphray S.J."/>
            <person name="Jeong D.H."/>
            <person name="Jing Y."/>
            <person name="Jocker A."/>
            <person name="Kenton S.M."/>
            <person name="Kim D.J."/>
            <person name="Klee K."/>
            <person name="Lai H."/>
            <person name="Lang C."/>
            <person name="Lin S."/>
            <person name="Macmil S.L."/>
            <person name="Magdelenat G."/>
            <person name="Matthews L."/>
            <person name="McCorrison J."/>
            <person name="Monaghan E.L."/>
            <person name="Mun J.H."/>
            <person name="Najar F.Z."/>
            <person name="Nicholson C."/>
            <person name="Noirot C."/>
            <person name="O'Bleness M."/>
            <person name="Paule C.R."/>
            <person name="Poulain J."/>
            <person name="Prion F."/>
            <person name="Qin B."/>
            <person name="Qu C."/>
            <person name="Retzel E.F."/>
            <person name="Riddle C."/>
            <person name="Sallet E."/>
            <person name="Samain S."/>
            <person name="Samson N."/>
            <person name="Sanders I."/>
            <person name="Saurat O."/>
            <person name="Scarpelli C."/>
            <person name="Schiex T."/>
            <person name="Segurens B."/>
            <person name="Severin A.J."/>
            <person name="Sherrier D.J."/>
            <person name="Shi R."/>
            <person name="Sims S."/>
            <person name="Singer S.R."/>
            <person name="Sinharoy S."/>
            <person name="Sterck L."/>
            <person name="Viollet A."/>
            <person name="Wang B.B."/>
            <person name="Wang K."/>
            <person name="Wang M."/>
            <person name="Wang X."/>
            <person name="Warfsmann J."/>
            <person name="Weissenbach J."/>
            <person name="White D.D."/>
            <person name="White J.D."/>
            <person name="Wiley G.B."/>
            <person name="Wincker P."/>
            <person name="Xing Y."/>
            <person name="Yang L."/>
            <person name="Yao Z."/>
            <person name="Ying F."/>
            <person name="Zhai J."/>
            <person name="Zhou L."/>
            <person name="Zuber A."/>
            <person name="Denarie J."/>
            <person name="Dixon R.A."/>
            <person name="May G.D."/>
            <person name="Schwartz D.C."/>
            <person name="Rogers J."/>
            <person name="Quetier F."/>
            <person name="Town C.D."/>
            <person name="Roe B.A."/>
        </authorList>
    </citation>
    <scope>NUCLEOTIDE SEQUENCE [LARGE SCALE GENOMIC DNA]</scope>
    <source>
        <strain evidence="4">A17</strain>
        <strain evidence="6 7">cv. Jemalong A17</strain>
    </source>
</reference>